<reference evidence="2" key="1">
    <citation type="submission" date="2022-08" db="EMBL/GenBank/DDBJ databases">
        <authorList>
            <person name="Gutierrez-Valencia J."/>
        </authorList>
    </citation>
    <scope>NUCLEOTIDE SEQUENCE</scope>
</reference>
<evidence type="ECO:0000313" key="3">
    <source>
        <dbReference type="Proteomes" id="UP001154282"/>
    </source>
</evidence>
<dbReference type="EMBL" id="CAMGYJ010000008">
    <property type="protein sequence ID" value="CAI0457851.1"/>
    <property type="molecule type" value="Genomic_DNA"/>
</dbReference>
<feature type="compositionally biased region" description="Low complexity" evidence="1">
    <location>
        <begin position="38"/>
        <end position="57"/>
    </location>
</feature>
<feature type="region of interest" description="Disordered" evidence="1">
    <location>
        <begin position="1"/>
        <end position="57"/>
    </location>
</feature>
<sequence length="57" mass="6226">MPRSLQTRPREPKWNSTSSPPRSGTSWPARESRGPRGMRGSRSGGSSWKGKGSKVCP</sequence>
<gene>
    <name evidence="2" type="ORF">LITE_LOCUS33289</name>
</gene>
<feature type="compositionally biased region" description="Polar residues" evidence="1">
    <location>
        <begin position="14"/>
        <end position="26"/>
    </location>
</feature>
<dbReference type="Proteomes" id="UP001154282">
    <property type="component" value="Unassembled WGS sequence"/>
</dbReference>
<comment type="caution">
    <text evidence="2">The sequence shown here is derived from an EMBL/GenBank/DDBJ whole genome shotgun (WGS) entry which is preliminary data.</text>
</comment>
<organism evidence="2 3">
    <name type="scientific">Linum tenue</name>
    <dbReference type="NCBI Taxonomy" id="586396"/>
    <lineage>
        <taxon>Eukaryota</taxon>
        <taxon>Viridiplantae</taxon>
        <taxon>Streptophyta</taxon>
        <taxon>Embryophyta</taxon>
        <taxon>Tracheophyta</taxon>
        <taxon>Spermatophyta</taxon>
        <taxon>Magnoliopsida</taxon>
        <taxon>eudicotyledons</taxon>
        <taxon>Gunneridae</taxon>
        <taxon>Pentapetalae</taxon>
        <taxon>rosids</taxon>
        <taxon>fabids</taxon>
        <taxon>Malpighiales</taxon>
        <taxon>Linaceae</taxon>
        <taxon>Linum</taxon>
    </lineage>
</organism>
<accession>A0AAV0NHX5</accession>
<dbReference type="AlphaFoldDB" id="A0AAV0NHX5"/>
<evidence type="ECO:0000256" key="1">
    <source>
        <dbReference type="SAM" id="MobiDB-lite"/>
    </source>
</evidence>
<name>A0AAV0NHX5_9ROSI</name>
<keyword evidence="3" id="KW-1185">Reference proteome</keyword>
<proteinExistence type="predicted"/>
<protein>
    <submittedName>
        <fullName evidence="2">Uncharacterized protein</fullName>
    </submittedName>
</protein>
<evidence type="ECO:0000313" key="2">
    <source>
        <dbReference type="EMBL" id="CAI0457851.1"/>
    </source>
</evidence>